<dbReference type="AlphaFoldDB" id="A0A1Y6BXA3"/>
<evidence type="ECO:0000313" key="2">
    <source>
        <dbReference type="EMBL" id="SMF29895.1"/>
    </source>
</evidence>
<dbReference type="InterPro" id="IPR013655">
    <property type="entry name" value="PAS_fold_3"/>
</dbReference>
<protein>
    <submittedName>
        <fullName evidence="2">PAS domain S-box-containing protein</fullName>
    </submittedName>
</protein>
<dbReference type="SUPFAM" id="SSF55785">
    <property type="entry name" value="PYP-like sensor domain (PAS domain)"/>
    <property type="match status" value="1"/>
</dbReference>
<dbReference type="CDD" id="cd00130">
    <property type="entry name" value="PAS"/>
    <property type="match status" value="1"/>
</dbReference>
<evidence type="ECO:0000259" key="1">
    <source>
        <dbReference type="PROSITE" id="PS50112"/>
    </source>
</evidence>
<proteinExistence type="predicted"/>
<dbReference type="EMBL" id="FWZX01000010">
    <property type="protein sequence ID" value="SMF29895.1"/>
    <property type="molecule type" value="Genomic_DNA"/>
</dbReference>
<organism evidence="2 3">
    <name type="scientific">Tistlia consotensis USBA 355</name>
    <dbReference type="NCBI Taxonomy" id="560819"/>
    <lineage>
        <taxon>Bacteria</taxon>
        <taxon>Pseudomonadati</taxon>
        <taxon>Pseudomonadota</taxon>
        <taxon>Alphaproteobacteria</taxon>
        <taxon>Rhodospirillales</taxon>
        <taxon>Rhodovibrionaceae</taxon>
        <taxon>Tistlia</taxon>
    </lineage>
</organism>
<reference evidence="2 3" key="1">
    <citation type="submission" date="2017-04" db="EMBL/GenBank/DDBJ databases">
        <authorList>
            <person name="Afonso C.L."/>
            <person name="Miller P.J."/>
            <person name="Scott M.A."/>
            <person name="Spackman E."/>
            <person name="Goraichik I."/>
            <person name="Dimitrov K.M."/>
            <person name="Suarez D.L."/>
            <person name="Swayne D.E."/>
        </authorList>
    </citation>
    <scope>NUCLEOTIDE SEQUENCE [LARGE SCALE GENOMIC DNA]</scope>
    <source>
        <strain evidence="2 3">USBA 355</strain>
    </source>
</reference>
<dbReference type="Gene3D" id="3.30.450.20">
    <property type="entry name" value="PAS domain"/>
    <property type="match status" value="1"/>
</dbReference>
<dbReference type="Proteomes" id="UP000192917">
    <property type="component" value="Unassembled WGS sequence"/>
</dbReference>
<dbReference type="InterPro" id="IPR035965">
    <property type="entry name" value="PAS-like_dom_sf"/>
</dbReference>
<gene>
    <name evidence="2" type="ORF">SAMN05428998_11074</name>
</gene>
<dbReference type="Pfam" id="PF08447">
    <property type="entry name" value="PAS_3"/>
    <property type="match status" value="1"/>
</dbReference>
<evidence type="ECO:0000313" key="3">
    <source>
        <dbReference type="Proteomes" id="UP000192917"/>
    </source>
</evidence>
<name>A0A1Y6BXA3_9PROT</name>
<sequence>MLQALARGERQVASRKLSRTVTPTGRERLFRDDEVIVSKTDLKGRITYVNRVFLKISGFDEDELIGAPHSIIRHPEMPRSAFKLLWDSLAEGREVFAYINNLAKNGDNYWVFAHVTPSIDVNGKVLGYHSNRRVPDRQVLNDTIVPLYAALLAEENGQSDRKAGLDRSYRMLLGLLEERGVGYDEFIFSL</sequence>
<dbReference type="STRING" id="560819.SAMN05428998_11074"/>
<feature type="domain" description="PAS" evidence="1">
    <location>
        <begin position="41"/>
        <end position="92"/>
    </location>
</feature>
<accession>A0A1Y6BXA3</accession>
<dbReference type="InterPro" id="IPR000014">
    <property type="entry name" value="PAS"/>
</dbReference>
<keyword evidence="3" id="KW-1185">Reference proteome</keyword>
<dbReference type="RefSeq" id="WP_085123298.1">
    <property type="nucleotide sequence ID" value="NZ_FWZX01000010.1"/>
</dbReference>
<dbReference type="NCBIfam" id="TIGR00229">
    <property type="entry name" value="sensory_box"/>
    <property type="match status" value="1"/>
</dbReference>
<dbReference type="PROSITE" id="PS50112">
    <property type="entry name" value="PAS"/>
    <property type="match status" value="1"/>
</dbReference>